<comment type="caution">
    <text evidence="1">The sequence shown here is derived from an EMBL/GenBank/DDBJ whole genome shotgun (WGS) entry which is preliminary data.</text>
</comment>
<accession>X1IH09</accession>
<evidence type="ECO:0000313" key="1">
    <source>
        <dbReference type="EMBL" id="GAH68515.1"/>
    </source>
</evidence>
<name>X1IH09_9ZZZZ</name>
<gene>
    <name evidence="1" type="ORF">S03H2_43209</name>
</gene>
<feature type="non-terminal residue" evidence="1">
    <location>
        <position position="1"/>
    </location>
</feature>
<sequence length="59" mass="6838">PYDLSDPEHQQIRNWTGTQFRLFLEATPPTVEFGPCGEVIIELVPRPPPVVELQDYRMN</sequence>
<organism evidence="1">
    <name type="scientific">marine sediment metagenome</name>
    <dbReference type="NCBI Taxonomy" id="412755"/>
    <lineage>
        <taxon>unclassified sequences</taxon>
        <taxon>metagenomes</taxon>
        <taxon>ecological metagenomes</taxon>
    </lineage>
</organism>
<dbReference type="AlphaFoldDB" id="X1IH09"/>
<proteinExistence type="predicted"/>
<dbReference type="EMBL" id="BARU01026931">
    <property type="protein sequence ID" value="GAH68515.1"/>
    <property type="molecule type" value="Genomic_DNA"/>
</dbReference>
<reference evidence="1" key="1">
    <citation type="journal article" date="2014" name="Front. Microbiol.">
        <title>High frequency of phylogenetically diverse reductive dehalogenase-homologous genes in deep subseafloor sedimentary metagenomes.</title>
        <authorList>
            <person name="Kawai M."/>
            <person name="Futagami T."/>
            <person name="Toyoda A."/>
            <person name="Takaki Y."/>
            <person name="Nishi S."/>
            <person name="Hori S."/>
            <person name="Arai W."/>
            <person name="Tsubouchi T."/>
            <person name="Morono Y."/>
            <person name="Uchiyama I."/>
            <person name="Ito T."/>
            <person name="Fujiyama A."/>
            <person name="Inagaki F."/>
            <person name="Takami H."/>
        </authorList>
    </citation>
    <scope>NUCLEOTIDE SEQUENCE</scope>
    <source>
        <strain evidence="1">Expedition CK06-06</strain>
    </source>
</reference>
<protein>
    <submittedName>
        <fullName evidence="1">Uncharacterized protein</fullName>
    </submittedName>
</protein>